<feature type="region of interest" description="Disordered" evidence="7">
    <location>
        <begin position="243"/>
        <end position="279"/>
    </location>
</feature>
<comment type="similarity">
    <text evidence="2 6">Belongs to the SURF1 family.</text>
</comment>
<dbReference type="InterPro" id="IPR002994">
    <property type="entry name" value="Surf1/Shy1"/>
</dbReference>
<dbReference type="PROSITE" id="PS51257">
    <property type="entry name" value="PROKAR_LIPOPROTEIN"/>
    <property type="match status" value="1"/>
</dbReference>
<sequence>MSTGWRFALSRRWLGYLALVVAFAIACVLLSQWQLARRDEARAAMDLVENNWDSAPVPLDDALPTLESFDADDQWIPVRVEGRYLDDEQVLVRGRPMNGAPGFAVLVPLLLDDGSVLVIDRGWVPTGNEQDAPDAVPAPPGDRVSVIARLKAGEPTLPGRSAPAGQLASINLPQVQELVDRPTYVGAYGVLAEEDPAPPVRPAALTRPELDEGPHLSYAFQWLVFGILAFVALGWAVRQEYRARNEDDPAEQARAEKRRAKAAKKQPSDADVEDALLDN</sequence>
<reference evidence="8 9" key="1">
    <citation type="submission" date="2023-04" db="EMBL/GenBank/DDBJ databases">
        <title>Genome Encyclopedia of Bacteria and Archaea VI: Functional Genomics of Type Strains.</title>
        <authorList>
            <person name="Whitman W."/>
        </authorList>
    </citation>
    <scope>NUCLEOTIDE SEQUENCE [LARGE SCALE GENOMIC DNA]</scope>
    <source>
        <strain evidence="8 9">SG_E_30_P1</strain>
    </source>
</reference>
<dbReference type="PROSITE" id="PS50895">
    <property type="entry name" value="SURF1"/>
    <property type="match status" value="1"/>
</dbReference>
<keyword evidence="5 6" id="KW-0472">Membrane</keyword>
<keyword evidence="6" id="KW-1003">Cell membrane</keyword>
<proteinExistence type="inferred from homology"/>
<name>A0ABT6KMC3_9MICO</name>
<comment type="caution">
    <text evidence="6">Lacks conserved residue(s) required for the propagation of feature annotation.</text>
</comment>
<evidence type="ECO:0000256" key="4">
    <source>
        <dbReference type="ARBA" id="ARBA00022989"/>
    </source>
</evidence>
<evidence type="ECO:0000256" key="3">
    <source>
        <dbReference type="ARBA" id="ARBA00022692"/>
    </source>
</evidence>
<protein>
    <recommendedName>
        <fullName evidence="6">SURF1-like protein</fullName>
    </recommendedName>
</protein>
<evidence type="ECO:0000256" key="1">
    <source>
        <dbReference type="ARBA" id="ARBA00004370"/>
    </source>
</evidence>
<dbReference type="CDD" id="cd06662">
    <property type="entry name" value="SURF1"/>
    <property type="match status" value="1"/>
</dbReference>
<evidence type="ECO:0000313" key="8">
    <source>
        <dbReference type="EMBL" id="MDH6180911.1"/>
    </source>
</evidence>
<dbReference type="Pfam" id="PF02104">
    <property type="entry name" value="SURF1"/>
    <property type="match status" value="1"/>
</dbReference>
<dbReference type="PANTHER" id="PTHR23427">
    <property type="entry name" value="SURFEIT LOCUS PROTEIN"/>
    <property type="match status" value="1"/>
</dbReference>
<comment type="subcellular location">
    <subcellularLocation>
        <location evidence="6">Cell membrane</location>
        <topology evidence="6">Multi-pass membrane protein</topology>
    </subcellularLocation>
    <subcellularLocation>
        <location evidence="1">Membrane</location>
    </subcellularLocation>
</comment>
<evidence type="ECO:0000256" key="2">
    <source>
        <dbReference type="ARBA" id="ARBA00007165"/>
    </source>
</evidence>
<comment type="caution">
    <text evidence="8">The sequence shown here is derived from an EMBL/GenBank/DDBJ whole genome shotgun (WGS) entry which is preliminary data.</text>
</comment>
<dbReference type="Proteomes" id="UP001160142">
    <property type="component" value="Unassembled WGS sequence"/>
</dbReference>
<accession>A0ABT6KMC3</accession>
<dbReference type="EMBL" id="JARXVQ010000001">
    <property type="protein sequence ID" value="MDH6180911.1"/>
    <property type="molecule type" value="Genomic_DNA"/>
</dbReference>
<evidence type="ECO:0000313" key="9">
    <source>
        <dbReference type="Proteomes" id="UP001160142"/>
    </source>
</evidence>
<keyword evidence="3 6" id="KW-0812">Transmembrane</keyword>
<dbReference type="InterPro" id="IPR045214">
    <property type="entry name" value="Surf1/Surf4"/>
</dbReference>
<evidence type="ECO:0000256" key="6">
    <source>
        <dbReference type="RuleBase" id="RU363076"/>
    </source>
</evidence>
<feature type="compositionally biased region" description="Basic and acidic residues" evidence="7">
    <location>
        <begin position="243"/>
        <end position="255"/>
    </location>
</feature>
<dbReference type="PANTHER" id="PTHR23427:SF2">
    <property type="entry name" value="SURFEIT LOCUS PROTEIN 1"/>
    <property type="match status" value="1"/>
</dbReference>
<evidence type="ECO:0000256" key="5">
    <source>
        <dbReference type="ARBA" id="ARBA00023136"/>
    </source>
</evidence>
<keyword evidence="4 6" id="KW-1133">Transmembrane helix</keyword>
<organism evidence="8 9">
    <name type="scientific">Antiquaquibacter oligotrophicus</name>
    <dbReference type="NCBI Taxonomy" id="2880260"/>
    <lineage>
        <taxon>Bacteria</taxon>
        <taxon>Bacillati</taxon>
        <taxon>Actinomycetota</taxon>
        <taxon>Actinomycetes</taxon>
        <taxon>Micrococcales</taxon>
        <taxon>Microbacteriaceae</taxon>
        <taxon>Antiquaquibacter</taxon>
    </lineage>
</organism>
<feature type="compositionally biased region" description="Acidic residues" evidence="7">
    <location>
        <begin position="270"/>
        <end position="279"/>
    </location>
</feature>
<feature type="transmembrane region" description="Helical" evidence="6">
    <location>
        <begin position="218"/>
        <end position="237"/>
    </location>
</feature>
<gene>
    <name evidence="8" type="ORF">M2152_001093</name>
</gene>
<keyword evidence="9" id="KW-1185">Reference proteome</keyword>
<dbReference type="RefSeq" id="WP_322133239.1">
    <property type="nucleotide sequence ID" value="NZ_CP085036.1"/>
</dbReference>
<evidence type="ECO:0000256" key="7">
    <source>
        <dbReference type="SAM" id="MobiDB-lite"/>
    </source>
</evidence>